<reference evidence="1 2" key="1">
    <citation type="submission" date="2024-05" db="EMBL/GenBank/DDBJ databases">
        <title>A draft genome resource for the thread blight pathogen Marasmius tenuissimus strain MS-2.</title>
        <authorList>
            <person name="Yulfo-Soto G.E."/>
            <person name="Baruah I.K."/>
            <person name="Amoako-Attah I."/>
            <person name="Bukari Y."/>
            <person name="Meinhardt L.W."/>
            <person name="Bailey B.A."/>
            <person name="Cohen S.P."/>
        </authorList>
    </citation>
    <scope>NUCLEOTIDE SEQUENCE [LARGE SCALE GENOMIC DNA]</scope>
    <source>
        <strain evidence="1 2">MS-2</strain>
    </source>
</reference>
<comment type="caution">
    <text evidence="1">The sequence shown here is derived from an EMBL/GenBank/DDBJ whole genome shotgun (WGS) entry which is preliminary data.</text>
</comment>
<dbReference type="EMBL" id="JBBXMP010000459">
    <property type="protein sequence ID" value="KAL0057700.1"/>
    <property type="molecule type" value="Genomic_DNA"/>
</dbReference>
<evidence type="ECO:0000313" key="2">
    <source>
        <dbReference type="Proteomes" id="UP001437256"/>
    </source>
</evidence>
<name>A0ABR2Z8M5_9AGAR</name>
<gene>
    <name evidence="1" type="ORF">AAF712_015653</name>
</gene>
<sequence>MGKINPGKILREFDNTLMVCLNCITTVSMLLRDVTLGLAEVQRAWHYSVALLDWMEAAKGQHEIGGREAIDPTHQMGAFVWTDQHTLYLWHNKVPVYYIHPYHAFDRQVILSVKSFFTPILCDTPATPPYPVILANSQAGCDDKFVALHLAAATCFMSSSLFENMHLPSAYTSSYGTESTN</sequence>
<proteinExistence type="predicted"/>
<evidence type="ECO:0000313" key="1">
    <source>
        <dbReference type="EMBL" id="KAL0057700.1"/>
    </source>
</evidence>
<protein>
    <submittedName>
        <fullName evidence="1">Uncharacterized protein</fullName>
    </submittedName>
</protein>
<accession>A0ABR2Z8M5</accession>
<feature type="non-terminal residue" evidence="1">
    <location>
        <position position="181"/>
    </location>
</feature>
<dbReference type="Proteomes" id="UP001437256">
    <property type="component" value="Unassembled WGS sequence"/>
</dbReference>
<organism evidence="1 2">
    <name type="scientific">Marasmius tenuissimus</name>
    <dbReference type="NCBI Taxonomy" id="585030"/>
    <lineage>
        <taxon>Eukaryota</taxon>
        <taxon>Fungi</taxon>
        <taxon>Dikarya</taxon>
        <taxon>Basidiomycota</taxon>
        <taxon>Agaricomycotina</taxon>
        <taxon>Agaricomycetes</taxon>
        <taxon>Agaricomycetidae</taxon>
        <taxon>Agaricales</taxon>
        <taxon>Marasmiineae</taxon>
        <taxon>Marasmiaceae</taxon>
        <taxon>Marasmius</taxon>
    </lineage>
</organism>
<keyword evidence="2" id="KW-1185">Reference proteome</keyword>